<feature type="transmembrane region" description="Helical" evidence="1">
    <location>
        <begin position="172"/>
        <end position="193"/>
    </location>
</feature>
<keyword evidence="1" id="KW-1133">Transmembrane helix</keyword>
<dbReference type="PANTHER" id="PTHR35043:SF8">
    <property type="entry name" value="DUF4220 DOMAIN-CONTAINING PROTEIN"/>
    <property type="match status" value="1"/>
</dbReference>
<feature type="transmembrane region" description="Helical" evidence="1">
    <location>
        <begin position="83"/>
        <end position="100"/>
    </location>
</feature>
<accession>A0A5C3N916</accession>
<name>A0A5C3N916_9AGAM</name>
<gene>
    <name evidence="2" type="ORF">OE88DRAFT_1749732</name>
</gene>
<feature type="transmembrane region" description="Helical" evidence="1">
    <location>
        <begin position="145"/>
        <end position="166"/>
    </location>
</feature>
<evidence type="ECO:0000313" key="2">
    <source>
        <dbReference type="EMBL" id="TFK50321.1"/>
    </source>
</evidence>
<reference evidence="2 3" key="1">
    <citation type="journal article" date="2019" name="Nat. Ecol. Evol.">
        <title>Megaphylogeny resolves global patterns of mushroom evolution.</title>
        <authorList>
            <person name="Varga T."/>
            <person name="Krizsan K."/>
            <person name="Foldi C."/>
            <person name="Dima B."/>
            <person name="Sanchez-Garcia M."/>
            <person name="Sanchez-Ramirez S."/>
            <person name="Szollosi G.J."/>
            <person name="Szarkandi J.G."/>
            <person name="Papp V."/>
            <person name="Albert L."/>
            <person name="Andreopoulos W."/>
            <person name="Angelini C."/>
            <person name="Antonin V."/>
            <person name="Barry K.W."/>
            <person name="Bougher N.L."/>
            <person name="Buchanan P."/>
            <person name="Buyck B."/>
            <person name="Bense V."/>
            <person name="Catcheside P."/>
            <person name="Chovatia M."/>
            <person name="Cooper J."/>
            <person name="Damon W."/>
            <person name="Desjardin D."/>
            <person name="Finy P."/>
            <person name="Geml J."/>
            <person name="Haridas S."/>
            <person name="Hughes K."/>
            <person name="Justo A."/>
            <person name="Karasinski D."/>
            <person name="Kautmanova I."/>
            <person name="Kiss B."/>
            <person name="Kocsube S."/>
            <person name="Kotiranta H."/>
            <person name="LaButti K.M."/>
            <person name="Lechner B.E."/>
            <person name="Liimatainen K."/>
            <person name="Lipzen A."/>
            <person name="Lukacs Z."/>
            <person name="Mihaltcheva S."/>
            <person name="Morgado L.N."/>
            <person name="Niskanen T."/>
            <person name="Noordeloos M.E."/>
            <person name="Ohm R.A."/>
            <person name="Ortiz-Santana B."/>
            <person name="Ovrebo C."/>
            <person name="Racz N."/>
            <person name="Riley R."/>
            <person name="Savchenko A."/>
            <person name="Shiryaev A."/>
            <person name="Soop K."/>
            <person name="Spirin V."/>
            <person name="Szebenyi C."/>
            <person name="Tomsovsky M."/>
            <person name="Tulloss R.E."/>
            <person name="Uehling J."/>
            <person name="Grigoriev I.V."/>
            <person name="Vagvolgyi C."/>
            <person name="Papp T."/>
            <person name="Martin F.M."/>
            <person name="Miettinen O."/>
            <person name="Hibbett D.S."/>
            <person name="Nagy L.G."/>
        </authorList>
    </citation>
    <scope>NUCLEOTIDE SEQUENCE [LARGE SCALE GENOMIC DNA]</scope>
    <source>
        <strain evidence="2 3">OMC1185</strain>
    </source>
</reference>
<keyword evidence="1" id="KW-0812">Transmembrane</keyword>
<evidence type="ECO:0000313" key="3">
    <source>
        <dbReference type="Proteomes" id="UP000305948"/>
    </source>
</evidence>
<dbReference type="STRING" id="5364.A0A5C3N916"/>
<dbReference type="PANTHER" id="PTHR35043">
    <property type="entry name" value="TRANSCRIPTION FACTOR DOMAIN-CONTAINING PROTEIN"/>
    <property type="match status" value="1"/>
</dbReference>
<feature type="transmembrane region" description="Helical" evidence="1">
    <location>
        <begin position="43"/>
        <end position="63"/>
    </location>
</feature>
<dbReference type="Proteomes" id="UP000305948">
    <property type="component" value="Unassembled WGS sequence"/>
</dbReference>
<feature type="transmembrane region" description="Helical" evidence="1">
    <location>
        <begin position="344"/>
        <end position="361"/>
    </location>
</feature>
<organism evidence="2 3">
    <name type="scientific">Heliocybe sulcata</name>
    <dbReference type="NCBI Taxonomy" id="5364"/>
    <lineage>
        <taxon>Eukaryota</taxon>
        <taxon>Fungi</taxon>
        <taxon>Dikarya</taxon>
        <taxon>Basidiomycota</taxon>
        <taxon>Agaricomycotina</taxon>
        <taxon>Agaricomycetes</taxon>
        <taxon>Gloeophyllales</taxon>
        <taxon>Gloeophyllaceae</taxon>
        <taxon>Heliocybe</taxon>
    </lineage>
</organism>
<sequence length="362" mass="41404">MSKVPVALITVPVAVLALAVYFQPLSSNEPFSTPCENIDHCRTLWQIIRSCIVTVFACTWASIHLNVPGPYEPIYQSTLRQIGVIWMAVITPELVIVWAARQRCVARKLKVGNEHPDRDVRGLFDEAKFSGLTERQINDKSKRDWLSKGFAAIQTLWFILQCIVRASQRLPITELELATCAFALLNAVTYYLWWHKPHGVQYPCWVGRTEQDWGPGETSGWVTLSINWIKTAAGCHHTERSHERKPHHVRIRNWWKSLSLTSKDWDDIFTLLATPVNPFLRMAGLLHRDIESEDTRLPTFYSGRLTDNDKKQLVAFSLAIGVIFGAAHLIAWSFHFPTSIERDIWRYCSIAISFIPFYAGIS</sequence>
<feature type="transmembrane region" description="Helical" evidence="1">
    <location>
        <begin position="6"/>
        <end position="22"/>
    </location>
</feature>
<dbReference type="OrthoDB" id="9451547at2759"/>
<keyword evidence="3" id="KW-1185">Reference proteome</keyword>
<proteinExistence type="predicted"/>
<feature type="transmembrane region" description="Helical" evidence="1">
    <location>
        <begin position="313"/>
        <end position="332"/>
    </location>
</feature>
<keyword evidence="1" id="KW-0472">Membrane</keyword>
<protein>
    <submittedName>
        <fullName evidence="2">Uncharacterized protein</fullName>
    </submittedName>
</protein>
<evidence type="ECO:0000256" key="1">
    <source>
        <dbReference type="SAM" id="Phobius"/>
    </source>
</evidence>
<dbReference type="AlphaFoldDB" id="A0A5C3N916"/>
<dbReference type="EMBL" id="ML213513">
    <property type="protein sequence ID" value="TFK50321.1"/>
    <property type="molecule type" value="Genomic_DNA"/>
</dbReference>